<comment type="caution">
    <text evidence="4">The sequence shown here is derived from an EMBL/GenBank/DDBJ whole genome shotgun (WGS) entry which is preliminary data.</text>
</comment>
<keyword evidence="1" id="KW-0472">Membrane</keyword>
<dbReference type="SUPFAM" id="SSF103088">
    <property type="entry name" value="OmpA-like"/>
    <property type="match status" value="1"/>
</dbReference>
<dbReference type="InterPro" id="IPR006665">
    <property type="entry name" value="OmpA-like"/>
</dbReference>
<dbReference type="EMBL" id="QFOI01000501">
    <property type="protein sequence ID" value="PZP41604.1"/>
    <property type="molecule type" value="Genomic_DNA"/>
</dbReference>
<accession>A0A2W5EHS9</accession>
<protein>
    <submittedName>
        <fullName evidence="4">Flagellar motor protein MotB</fullName>
    </submittedName>
</protein>
<dbReference type="PANTHER" id="PTHR30329:SF21">
    <property type="entry name" value="LIPOPROTEIN YIAD-RELATED"/>
    <property type="match status" value="1"/>
</dbReference>
<dbReference type="Gene3D" id="3.30.1330.60">
    <property type="entry name" value="OmpA-like domain"/>
    <property type="match status" value="1"/>
</dbReference>
<evidence type="ECO:0000259" key="3">
    <source>
        <dbReference type="PROSITE" id="PS51123"/>
    </source>
</evidence>
<feature type="coiled-coil region" evidence="2">
    <location>
        <begin position="41"/>
        <end position="124"/>
    </location>
</feature>
<dbReference type="PROSITE" id="PS51123">
    <property type="entry name" value="OMPA_2"/>
    <property type="match status" value="1"/>
</dbReference>
<dbReference type="GO" id="GO:0016020">
    <property type="term" value="C:membrane"/>
    <property type="evidence" value="ECO:0007669"/>
    <property type="project" value="UniProtKB-UniRule"/>
</dbReference>
<keyword evidence="4" id="KW-0969">Cilium</keyword>
<evidence type="ECO:0000256" key="1">
    <source>
        <dbReference type="PROSITE-ProRule" id="PRU00473"/>
    </source>
</evidence>
<name>A0A2W5EHS9_9SPHI</name>
<keyword evidence="4" id="KW-0282">Flagellum</keyword>
<dbReference type="PROSITE" id="PS51257">
    <property type="entry name" value="PROKAR_LIPOPROTEIN"/>
    <property type="match status" value="1"/>
</dbReference>
<evidence type="ECO:0000256" key="2">
    <source>
        <dbReference type="SAM" id="Coils"/>
    </source>
</evidence>
<feature type="domain" description="OmpA-like" evidence="3">
    <location>
        <begin position="143"/>
        <end position="264"/>
    </location>
</feature>
<reference evidence="4 5" key="1">
    <citation type="submission" date="2017-11" db="EMBL/GenBank/DDBJ databases">
        <title>Infants hospitalized years apart are colonized by the same room-sourced microbial strains.</title>
        <authorList>
            <person name="Brooks B."/>
            <person name="Olm M.R."/>
            <person name="Firek B.A."/>
            <person name="Baker R."/>
            <person name="Thomas B.C."/>
            <person name="Morowitz M.J."/>
            <person name="Banfield J.F."/>
        </authorList>
    </citation>
    <scope>NUCLEOTIDE SEQUENCE [LARGE SCALE GENOMIC DNA]</scope>
    <source>
        <strain evidence="4">S2_009_000_R2_76</strain>
    </source>
</reference>
<dbReference type="InterPro" id="IPR050330">
    <property type="entry name" value="Bact_OuterMem_StrucFunc"/>
</dbReference>
<dbReference type="AlphaFoldDB" id="A0A2W5EHS9"/>
<dbReference type="InterPro" id="IPR036737">
    <property type="entry name" value="OmpA-like_sf"/>
</dbReference>
<dbReference type="PANTHER" id="PTHR30329">
    <property type="entry name" value="STATOR ELEMENT OF FLAGELLAR MOTOR COMPLEX"/>
    <property type="match status" value="1"/>
</dbReference>
<evidence type="ECO:0000313" key="4">
    <source>
        <dbReference type="EMBL" id="PZP41604.1"/>
    </source>
</evidence>
<gene>
    <name evidence="4" type="ORF">DI598_18015</name>
</gene>
<dbReference type="Proteomes" id="UP000249645">
    <property type="component" value="Unassembled WGS sequence"/>
</dbReference>
<organism evidence="4 5">
    <name type="scientific">Pseudopedobacter saltans</name>
    <dbReference type="NCBI Taxonomy" id="151895"/>
    <lineage>
        <taxon>Bacteria</taxon>
        <taxon>Pseudomonadati</taxon>
        <taxon>Bacteroidota</taxon>
        <taxon>Sphingobacteriia</taxon>
        <taxon>Sphingobacteriales</taxon>
        <taxon>Sphingobacteriaceae</taxon>
        <taxon>Pseudopedobacter</taxon>
    </lineage>
</organism>
<evidence type="ECO:0000313" key="5">
    <source>
        <dbReference type="Proteomes" id="UP000249645"/>
    </source>
</evidence>
<keyword evidence="2" id="KW-0175">Coiled coil</keyword>
<dbReference type="Pfam" id="PF00691">
    <property type="entry name" value="OmpA"/>
    <property type="match status" value="1"/>
</dbReference>
<proteinExistence type="predicted"/>
<dbReference type="CDD" id="cd07185">
    <property type="entry name" value="OmpA_C-like"/>
    <property type="match status" value="1"/>
</dbReference>
<sequence>MKRSNWYLLGFAAVTMGATSCVPKKRLLDSQIAYRYLQGDSARLANKVSEQSDEIARLNSQVNDLNQKIANLNHENDNLAKDANTTQSQLDENRRALLSQQGKTKQLQDLLDAQKAKSTQLRQKMTEALKGFNSDQLTVTQKDGKVYVSMQESLLFPSGSAVLNQQGISALGKLAEVLNQNPEINIDVEGHTDSVPIRIKFKDNWQLSTERALSIVRVLIDNYHVNPLNLIASGHSEYDPVAPNSTPEGRAKNRRTEIILTPNLDEMYKLLE</sequence>
<keyword evidence="4" id="KW-0966">Cell projection</keyword>